<feature type="non-terminal residue" evidence="7">
    <location>
        <position position="159"/>
    </location>
</feature>
<keyword evidence="3" id="KW-0808">Transferase</keyword>
<keyword evidence="4" id="KW-0418">Kinase</keyword>
<dbReference type="Pfam" id="PF02518">
    <property type="entry name" value="HATPase_c"/>
    <property type="match status" value="1"/>
</dbReference>
<evidence type="ECO:0000256" key="2">
    <source>
        <dbReference type="ARBA" id="ARBA00012438"/>
    </source>
</evidence>
<dbReference type="InterPro" id="IPR003594">
    <property type="entry name" value="HATPase_dom"/>
</dbReference>
<dbReference type="PANTHER" id="PTHR43047:SF72">
    <property type="entry name" value="OSMOSENSING HISTIDINE PROTEIN KINASE SLN1"/>
    <property type="match status" value="1"/>
</dbReference>
<feature type="domain" description="Response regulatory" evidence="6">
    <location>
        <begin position="85"/>
        <end position="159"/>
    </location>
</feature>
<evidence type="ECO:0000256" key="5">
    <source>
        <dbReference type="PROSITE-ProRule" id="PRU00169"/>
    </source>
</evidence>
<comment type="catalytic activity">
    <reaction evidence="1">
        <text>ATP + protein L-histidine = ADP + protein N-phospho-L-histidine.</text>
        <dbReference type="EC" id="2.7.13.3"/>
    </reaction>
</comment>
<evidence type="ECO:0000313" key="7">
    <source>
        <dbReference type="EMBL" id="KZR98911.1"/>
    </source>
</evidence>
<dbReference type="Gene3D" id="3.40.50.2300">
    <property type="match status" value="1"/>
</dbReference>
<organism evidence="7 8">
    <name type="scientific">Daphnia magna</name>
    <dbReference type="NCBI Taxonomy" id="35525"/>
    <lineage>
        <taxon>Eukaryota</taxon>
        <taxon>Metazoa</taxon>
        <taxon>Ecdysozoa</taxon>
        <taxon>Arthropoda</taxon>
        <taxon>Crustacea</taxon>
        <taxon>Branchiopoda</taxon>
        <taxon>Diplostraca</taxon>
        <taxon>Cladocera</taxon>
        <taxon>Anomopoda</taxon>
        <taxon>Daphniidae</taxon>
        <taxon>Daphnia</taxon>
    </lineage>
</organism>
<sequence length="159" mass="16931">KFGGTGLGLQISKRLAEMLGGTISLESRFGAGSKFSVTVATAVRSDTQMIERNTDVSTNGRLSISPSSDSTVQPKTSVLKLEGMRIILAEDGPDNQRLLGHILRKAGAVVTIVENGKQAVECLTVDGTLDGQLQDPPMCDLLLTDMQMPIMDGYEATAY</sequence>
<keyword evidence="8" id="KW-1185">Reference proteome</keyword>
<proteinExistence type="predicted"/>
<dbReference type="GO" id="GO:0005886">
    <property type="term" value="C:plasma membrane"/>
    <property type="evidence" value="ECO:0007669"/>
    <property type="project" value="TreeGrafter"/>
</dbReference>
<reference evidence="7 8" key="1">
    <citation type="submission" date="2016-03" db="EMBL/GenBank/DDBJ databases">
        <title>EvidentialGene: Evidence-directed Construction of Genes on Genomes.</title>
        <authorList>
            <person name="Gilbert D.G."/>
            <person name="Choi J.-H."/>
            <person name="Mockaitis K."/>
            <person name="Colbourne J."/>
            <person name="Pfrender M."/>
        </authorList>
    </citation>
    <scope>NUCLEOTIDE SEQUENCE [LARGE SCALE GENOMIC DNA]</scope>
    <source>
        <strain evidence="7 8">Xinb3</strain>
        <tissue evidence="7">Complete organism</tissue>
    </source>
</reference>
<gene>
    <name evidence="7" type="ORF">APZ42_005449</name>
</gene>
<dbReference type="InterPro" id="IPR004358">
    <property type="entry name" value="Sig_transdc_His_kin-like_C"/>
</dbReference>
<accession>A0A164GFU7</accession>
<dbReference type="SUPFAM" id="SSF55874">
    <property type="entry name" value="ATPase domain of HSP90 chaperone/DNA topoisomerase II/histidine kinase"/>
    <property type="match status" value="1"/>
</dbReference>
<dbReference type="PANTHER" id="PTHR43047">
    <property type="entry name" value="TWO-COMPONENT HISTIDINE PROTEIN KINASE"/>
    <property type="match status" value="1"/>
</dbReference>
<evidence type="ECO:0000256" key="1">
    <source>
        <dbReference type="ARBA" id="ARBA00000085"/>
    </source>
</evidence>
<dbReference type="InterPro" id="IPR036890">
    <property type="entry name" value="HATPase_C_sf"/>
</dbReference>
<dbReference type="STRING" id="35525.A0A164GFU7"/>
<dbReference type="InterPro" id="IPR011006">
    <property type="entry name" value="CheY-like_superfamily"/>
</dbReference>
<dbReference type="PRINTS" id="PR00344">
    <property type="entry name" value="BCTRLSENSOR"/>
</dbReference>
<dbReference type="SUPFAM" id="SSF52172">
    <property type="entry name" value="CheY-like"/>
    <property type="match status" value="1"/>
</dbReference>
<comment type="caution">
    <text evidence="7">The sequence shown here is derived from an EMBL/GenBank/DDBJ whole genome shotgun (WGS) entry which is preliminary data.</text>
</comment>
<dbReference type="Gene3D" id="3.30.565.10">
    <property type="entry name" value="Histidine kinase-like ATPase, C-terminal domain"/>
    <property type="match status" value="1"/>
</dbReference>
<dbReference type="CDD" id="cd17546">
    <property type="entry name" value="REC_hyHK_CKI1_RcsC-like"/>
    <property type="match status" value="1"/>
</dbReference>
<dbReference type="EMBL" id="LRGB01015360">
    <property type="protein sequence ID" value="KZR98911.1"/>
    <property type="molecule type" value="Genomic_DNA"/>
</dbReference>
<feature type="modified residue" description="4-aspartylphosphate" evidence="5">
    <location>
        <position position="145"/>
    </location>
</feature>
<dbReference type="PROSITE" id="PS50110">
    <property type="entry name" value="RESPONSE_REGULATORY"/>
    <property type="match status" value="1"/>
</dbReference>
<evidence type="ECO:0000256" key="4">
    <source>
        <dbReference type="ARBA" id="ARBA00022777"/>
    </source>
</evidence>
<dbReference type="InterPro" id="IPR001789">
    <property type="entry name" value="Sig_transdc_resp-reg_receiver"/>
</dbReference>
<evidence type="ECO:0000313" key="8">
    <source>
        <dbReference type="Proteomes" id="UP000076858"/>
    </source>
</evidence>
<feature type="non-terminal residue" evidence="7">
    <location>
        <position position="1"/>
    </location>
</feature>
<keyword evidence="5" id="KW-0597">Phosphoprotein</keyword>
<protein>
    <recommendedName>
        <fullName evidence="2">histidine kinase</fullName>
        <ecNumber evidence="2">2.7.13.3</ecNumber>
    </recommendedName>
</protein>
<dbReference type="Proteomes" id="UP000076858">
    <property type="component" value="Unassembled WGS sequence"/>
</dbReference>
<name>A0A164GFU7_9CRUS</name>
<dbReference type="Pfam" id="PF00072">
    <property type="entry name" value="Response_reg"/>
    <property type="match status" value="1"/>
</dbReference>
<dbReference type="GO" id="GO:0000155">
    <property type="term" value="F:phosphorelay sensor kinase activity"/>
    <property type="evidence" value="ECO:0007669"/>
    <property type="project" value="TreeGrafter"/>
</dbReference>
<dbReference type="GO" id="GO:0009927">
    <property type="term" value="F:histidine phosphotransfer kinase activity"/>
    <property type="evidence" value="ECO:0007669"/>
    <property type="project" value="TreeGrafter"/>
</dbReference>
<evidence type="ECO:0000256" key="3">
    <source>
        <dbReference type="ARBA" id="ARBA00022679"/>
    </source>
</evidence>
<dbReference type="AlphaFoldDB" id="A0A164GFU7"/>
<dbReference type="EC" id="2.7.13.3" evidence="2"/>
<evidence type="ECO:0000259" key="6">
    <source>
        <dbReference type="PROSITE" id="PS50110"/>
    </source>
</evidence>